<keyword evidence="2" id="KW-0238">DNA-binding</keyword>
<organism evidence="2 3">
    <name type="scientific">Bacillus capparidis</name>
    <dbReference type="NCBI Taxonomy" id="1840411"/>
    <lineage>
        <taxon>Bacteria</taxon>
        <taxon>Bacillati</taxon>
        <taxon>Bacillota</taxon>
        <taxon>Bacilli</taxon>
        <taxon>Bacillales</taxon>
        <taxon>Bacillaceae</taxon>
        <taxon>Bacillus</taxon>
    </lineage>
</organism>
<proteinExistence type="predicted"/>
<dbReference type="GO" id="GO:0003677">
    <property type="term" value="F:DNA binding"/>
    <property type="evidence" value="ECO:0007669"/>
    <property type="project" value="UniProtKB-KW"/>
</dbReference>
<evidence type="ECO:0000313" key="2">
    <source>
        <dbReference type="EMBL" id="MBP1082498.1"/>
    </source>
</evidence>
<dbReference type="SUPFAM" id="SSF53850">
    <property type="entry name" value="Periplasmic binding protein-like II"/>
    <property type="match status" value="1"/>
</dbReference>
<dbReference type="PANTHER" id="PTHR30427">
    <property type="entry name" value="TRANSCRIPTIONAL ACTIVATOR PROTEIN LYSR"/>
    <property type="match status" value="1"/>
</dbReference>
<dbReference type="Gene3D" id="3.40.190.290">
    <property type="match status" value="1"/>
</dbReference>
<dbReference type="Proteomes" id="UP000674416">
    <property type="component" value="Unassembled WGS sequence"/>
</dbReference>
<dbReference type="EMBL" id="JAFDST010000003">
    <property type="protein sequence ID" value="MBP1082498.1"/>
    <property type="molecule type" value="Genomic_DNA"/>
</dbReference>
<accession>A0ABS4CYP8</accession>
<comment type="caution">
    <text evidence="2">The sequence shown here is derived from an EMBL/GenBank/DDBJ whole genome shotgun (WGS) entry which is preliminary data.</text>
</comment>
<evidence type="ECO:0000313" key="3">
    <source>
        <dbReference type="Proteomes" id="UP000674416"/>
    </source>
</evidence>
<feature type="domain" description="LysR substrate-binding" evidence="1">
    <location>
        <begin position="7"/>
        <end position="96"/>
    </location>
</feature>
<evidence type="ECO:0000259" key="1">
    <source>
        <dbReference type="Pfam" id="PF03466"/>
    </source>
</evidence>
<gene>
    <name evidence="2" type="ORF">JOC74_003001</name>
</gene>
<dbReference type="PANTHER" id="PTHR30427:SF1">
    <property type="entry name" value="TRANSCRIPTIONAL ACTIVATOR PROTEIN LYSR"/>
    <property type="match status" value="1"/>
</dbReference>
<dbReference type="Pfam" id="PF03466">
    <property type="entry name" value="LysR_substrate"/>
    <property type="match status" value="1"/>
</dbReference>
<sequence length="117" mass="12765">MIFCKGGHEEAVTEAFANTKLNLNDGITVQSGETLVKMMNNGLGIGIISEFTLATISHELPLKIISPAIKREISLICPSFDNASVSVKYFVDVLKEFSAEQRDEEKAANKGTKPLLH</sequence>
<keyword evidence="3" id="KW-1185">Reference proteome</keyword>
<protein>
    <submittedName>
        <fullName evidence="2">DNA-binding transcriptional LysR family regulator</fullName>
    </submittedName>
</protein>
<reference evidence="2 3" key="1">
    <citation type="submission" date="2021-01" db="EMBL/GenBank/DDBJ databases">
        <title>Genomic Encyclopedia of Type Strains, Phase IV (KMG-IV): sequencing the most valuable type-strain genomes for metagenomic binning, comparative biology and taxonomic classification.</title>
        <authorList>
            <person name="Goeker M."/>
        </authorList>
    </citation>
    <scope>NUCLEOTIDE SEQUENCE [LARGE SCALE GENOMIC DNA]</scope>
    <source>
        <strain evidence="2 3">DSM 103394</strain>
    </source>
</reference>
<name>A0ABS4CYP8_9BACI</name>
<dbReference type="InterPro" id="IPR005119">
    <property type="entry name" value="LysR_subst-bd"/>
</dbReference>